<comment type="caution">
    <text evidence="1">The sequence shown here is derived from an EMBL/GenBank/DDBJ whole genome shotgun (WGS) entry which is preliminary data.</text>
</comment>
<reference evidence="1" key="1">
    <citation type="submission" date="2021-02" db="EMBL/GenBank/DDBJ databases">
        <title>Infant gut strain persistence is associated with maternal origin, phylogeny, and functional potential including surface adhesion and iron acquisition.</title>
        <authorList>
            <person name="Lou Y.C."/>
        </authorList>
    </citation>
    <scope>NUCLEOTIDE SEQUENCE</scope>
    <source>
        <strain evidence="1">L3_108_103G1_dasL3_108_103G1_concoct_2</strain>
    </source>
</reference>
<name>A0A942WEQ9_9FIRM</name>
<dbReference type="RefSeq" id="WP_278639455.1">
    <property type="nucleotide sequence ID" value="NZ_JAGZMZ010000001.1"/>
</dbReference>
<dbReference type="EMBL" id="JAGZMZ010000001">
    <property type="protein sequence ID" value="MBS4883266.1"/>
    <property type="molecule type" value="Genomic_DNA"/>
</dbReference>
<dbReference type="Proteomes" id="UP000753219">
    <property type="component" value="Unassembled WGS sequence"/>
</dbReference>
<evidence type="ECO:0000313" key="2">
    <source>
        <dbReference type="Proteomes" id="UP000753219"/>
    </source>
</evidence>
<protein>
    <submittedName>
        <fullName evidence="1">Uncharacterized protein</fullName>
    </submittedName>
</protein>
<sequence length="54" mass="6496">MSTFEMLCRSIEAKKKRGQLTQEYIEDTEMKMDVFLMNDRITQDQYNELVAMLK</sequence>
<organism evidence="1 2">
    <name type="scientific">Amedibacillus dolichus</name>
    <dbReference type="NCBI Taxonomy" id="31971"/>
    <lineage>
        <taxon>Bacteria</taxon>
        <taxon>Bacillati</taxon>
        <taxon>Bacillota</taxon>
        <taxon>Erysipelotrichia</taxon>
        <taxon>Erysipelotrichales</taxon>
        <taxon>Erysipelotrichaceae</taxon>
        <taxon>Amedibacillus</taxon>
    </lineage>
</organism>
<gene>
    <name evidence="1" type="ORF">KHZ85_00630</name>
</gene>
<evidence type="ECO:0000313" key="1">
    <source>
        <dbReference type="EMBL" id="MBS4883266.1"/>
    </source>
</evidence>
<dbReference type="AlphaFoldDB" id="A0A942WEQ9"/>
<proteinExistence type="predicted"/>
<accession>A0A942WEQ9</accession>